<accession>A0A1D2NAN2</accession>
<dbReference type="EMBL" id="LJIJ01000117">
    <property type="protein sequence ID" value="ODN02313.1"/>
    <property type="molecule type" value="Genomic_DNA"/>
</dbReference>
<keyword evidence="3" id="KW-1185">Reference proteome</keyword>
<evidence type="ECO:0000313" key="3">
    <source>
        <dbReference type="Proteomes" id="UP000094527"/>
    </source>
</evidence>
<sequence>MHSSTPSARKARHSAPSTKVKSRRRNILQHLSVEEMRLLNGGSVGSDGGGNQRCAANTGTGGSSSDGSSGHASMSDSQTSGSPPAEYARIMGISGSGASSGGVGGLTSVSNGYKSVLKSVPEDDSATTPSAAQPTTGSTTGRLGLDGSNNRSFGSSGSSSKKSSSRSRHRNNKVRDEMFFLFILHVIYINVPDTEKDSSLSQYKSFCE</sequence>
<evidence type="ECO:0000313" key="2">
    <source>
        <dbReference type="EMBL" id="ODN02313.1"/>
    </source>
</evidence>
<proteinExistence type="predicted"/>
<feature type="compositionally biased region" description="Low complexity" evidence="1">
    <location>
        <begin position="126"/>
        <end position="162"/>
    </location>
</feature>
<feature type="compositionally biased region" description="Gly residues" evidence="1">
    <location>
        <begin position="42"/>
        <end position="51"/>
    </location>
</feature>
<comment type="caution">
    <text evidence="2">The sequence shown here is derived from an EMBL/GenBank/DDBJ whole genome shotgun (WGS) entry which is preliminary data.</text>
</comment>
<name>A0A1D2NAN2_ORCCI</name>
<dbReference type="Proteomes" id="UP000094527">
    <property type="component" value="Unassembled WGS sequence"/>
</dbReference>
<gene>
    <name evidence="2" type="ORF">Ocin01_04369</name>
</gene>
<organism evidence="2 3">
    <name type="scientific">Orchesella cincta</name>
    <name type="common">Springtail</name>
    <name type="synonym">Podura cincta</name>
    <dbReference type="NCBI Taxonomy" id="48709"/>
    <lineage>
        <taxon>Eukaryota</taxon>
        <taxon>Metazoa</taxon>
        <taxon>Ecdysozoa</taxon>
        <taxon>Arthropoda</taxon>
        <taxon>Hexapoda</taxon>
        <taxon>Collembola</taxon>
        <taxon>Entomobryomorpha</taxon>
        <taxon>Entomobryoidea</taxon>
        <taxon>Orchesellidae</taxon>
        <taxon>Orchesellinae</taxon>
        <taxon>Orchesella</taxon>
    </lineage>
</organism>
<feature type="region of interest" description="Disordered" evidence="1">
    <location>
        <begin position="120"/>
        <end position="170"/>
    </location>
</feature>
<evidence type="ECO:0000256" key="1">
    <source>
        <dbReference type="SAM" id="MobiDB-lite"/>
    </source>
</evidence>
<protein>
    <submittedName>
        <fullName evidence="2">Uncharacterized protein</fullName>
    </submittedName>
</protein>
<feature type="region of interest" description="Disordered" evidence="1">
    <location>
        <begin position="38"/>
        <end position="93"/>
    </location>
</feature>
<dbReference type="AlphaFoldDB" id="A0A1D2NAN2"/>
<feature type="region of interest" description="Disordered" evidence="1">
    <location>
        <begin position="1"/>
        <end position="26"/>
    </location>
</feature>
<feature type="compositionally biased region" description="Low complexity" evidence="1">
    <location>
        <begin position="65"/>
        <end position="77"/>
    </location>
</feature>
<reference evidence="2 3" key="1">
    <citation type="journal article" date="2016" name="Genome Biol. Evol.">
        <title>Gene Family Evolution Reflects Adaptation to Soil Environmental Stressors in the Genome of the Collembolan Orchesella cincta.</title>
        <authorList>
            <person name="Faddeeva-Vakhrusheva A."/>
            <person name="Derks M.F."/>
            <person name="Anvar S.Y."/>
            <person name="Agamennone V."/>
            <person name="Suring W."/>
            <person name="Smit S."/>
            <person name="van Straalen N.M."/>
            <person name="Roelofs D."/>
        </authorList>
    </citation>
    <scope>NUCLEOTIDE SEQUENCE [LARGE SCALE GENOMIC DNA]</scope>
    <source>
        <tissue evidence="2">Mixed pool</tissue>
    </source>
</reference>